<dbReference type="InterPro" id="IPR009057">
    <property type="entry name" value="Homeodomain-like_sf"/>
</dbReference>
<dbReference type="EMBL" id="BAABJP010000043">
    <property type="protein sequence ID" value="GAA5170152.1"/>
    <property type="molecule type" value="Genomic_DNA"/>
</dbReference>
<sequence>MADQRLERGTRSRRAIARHAVDLASLDGLGGLSLGRLATDLGLSKSGVQTLFGTKERLQLAAVELARELFIDAVVTPALAAPRGAARLRALFDRWVDYAATPLFPGGCFRVANLAEFDSHPGPVREALFRDQVDWRDLLAGELRHAADAGEIAELDAGHAAFLLDAVLCATNTALRLGDAEAVPRARRVLEGFLDPPV</sequence>
<evidence type="ECO:0000256" key="2">
    <source>
        <dbReference type="ARBA" id="ARBA00023163"/>
    </source>
</evidence>
<evidence type="ECO:0000313" key="5">
    <source>
        <dbReference type="Proteomes" id="UP001428817"/>
    </source>
</evidence>
<comment type="caution">
    <text evidence="4">The sequence shown here is derived from an EMBL/GenBank/DDBJ whole genome shotgun (WGS) entry which is preliminary data.</text>
</comment>
<dbReference type="InterPro" id="IPR011075">
    <property type="entry name" value="TetR_C"/>
</dbReference>
<dbReference type="Gene3D" id="1.10.10.60">
    <property type="entry name" value="Homeodomain-like"/>
    <property type="match status" value="1"/>
</dbReference>
<dbReference type="InterPro" id="IPR036271">
    <property type="entry name" value="Tet_transcr_reg_TetR-rel_C_sf"/>
</dbReference>
<dbReference type="PANTHER" id="PTHR47506:SF6">
    <property type="entry name" value="HTH-TYPE TRANSCRIPTIONAL REPRESSOR NEMR"/>
    <property type="match status" value="1"/>
</dbReference>
<dbReference type="RefSeq" id="WP_185063559.1">
    <property type="nucleotide sequence ID" value="NZ_BAABJP010000043.1"/>
</dbReference>
<evidence type="ECO:0000313" key="4">
    <source>
        <dbReference type="EMBL" id="GAA5170152.1"/>
    </source>
</evidence>
<gene>
    <name evidence="4" type="ORF">GCM10023321_66840</name>
</gene>
<dbReference type="PANTHER" id="PTHR47506">
    <property type="entry name" value="TRANSCRIPTIONAL REGULATORY PROTEIN"/>
    <property type="match status" value="1"/>
</dbReference>
<name>A0ABP9R112_9PSEU</name>
<proteinExistence type="predicted"/>
<dbReference type="SUPFAM" id="SSF46689">
    <property type="entry name" value="Homeodomain-like"/>
    <property type="match status" value="1"/>
</dbReference>
<dbReference type="Pfam" id="PF16925">
    <property type="entry name" value="TetR_C_13"/>
    <property type="match status" value="1"/>
</dbReference>
<evidence type="ECO:0000259" key="3">
    <source>
        <dbReference type="Pfam" id="PF16925"/>
    </source>
</evidence>
<keyword evidence="5" id="KW-1185">Reference proteome</keyword>
<organism evidence="4 5">
    <name type="scientific">Pseudonocardia eucalypti</name>
    <dbReference type="NCBI Taxonomy" id="648755"/>
    <lineage>
        <taxon>Bacteria</taxon>
        <taxon>Bacillati</taxon>
        <taxon>Actinomycetota</taxon>
        <taxon>Actinomycetes</taxon>
        <taxon>Pseudonocardiales</taxon>
        <taxon>Pseudonocardiaceae</taxon>
        <taxon>Pseudonocardia</taxon>
    </lineage>
</organism>
<dbReference type="Gene3D" id="1.10.357.10">
    <property type="entry name" value="Tetracycline Repressor, domain 2"/>
    <property type="match status" value="1"/>
</dbReference>
<accession>A0ABP9R112</accession>
<keyword evidence="1" id="KW-0805">Transcription regulation</keyword>
<feature type="domain" description="Tetracyclin repressor-like C-terminal" evidence="3">
    <location>
        <begin position="84"/>
        <end position="189"/>
    </location>
</feature>
<protein>
    <submittedName>
        <fullName evidence="4">TetR/AcrR family transcriptional regulator</fullName>
    </submittedName>
</protein>
<dbReference type="SUPFAM" id="SSF48498">
    <property type="entry name" value="Tetracyclin repressor-like, C-terminal domain"/>
    <property type="match status" value="1"/>
</dbReference>
<keyword evidence="2" id="KW-0804">Transcription</keyword>
<dbReference type="Proteomes" id="UP001428817">
    <property type="component" value="Unassembled WGS sequence"/>
</dbReference>
<evidence type="ECO:0000256" key="1">
    <source>
        <dbReference type="ARBA" id="ARBA00023015"/>
    </source>
</evidence>
<reference evidence="5" key="1">
    <citation type="journal article" date="2019" name="Int. J. Syst. Evol. Microbiol.">
        <title>The Global Catalogue of Microorganisms (GCM) 10K type strain sequencing project: providing services to taxonomists for standard genome sequencing and annotation.</title>
        <authorList>
            <consortium name="The Broad Institute Genomics Platform"/>
            <consortium name="The Broad Institute Genome Sequencing Center for Infectious Disease"/>
            <person name="Wu L."/>
            <person name="Ma J."/>
        </authorList>
    </citation>
    <scope>NUCLEOTIDE SEQUENCE [LARGE SCALE GENOMIC DNA]</scope>
    <source>
        <strain evidence="5">JCM 18303</strain>
    </source>
</reference>